<accession>M5Y5B2</accession>
<dbReference type="AlphaFoldDB" id="M5Y5B2"/>
<evidence type="ECO:0000313" key="2">
    <source>
        <dbReference type="Proteomes" id="UP000006882"/>
    </source>
</evidence>
<proteinExistence type="predicted"/>
<gene>
    <name evidence="1" type="ORF">PRUPE_1G367900</name>
</gene>
<dbReference type="Gramene" id="ONI32441">
    <property type="protein sequence ID" value="ONI32441"/>
    <property type="gene ID" value="PRUPE_1G367900"/>
</dbReference>
<reference evidence="1 2" key="1">
    <citation type="journal article" date="2013" name="Nat. Genet.">
        <title>The high-quality draft genome of peach (Prunus persica) identifies unique patterns of genetic diversity, domestication and genome evolution.</title>
        <authorList>
            <consortium name="International Peach Genome Initiative"/>
            <person name="Verde I."/>
            <person name="Abbott A.G."/>
            <person name="Scalabrin S."/>
            <person name="Jung S."/>
            <person name="Shu S."/>
            <person name="Marroni F."/>
            <person name="Zhebentyayeva T."/>
            <person name="Dettori M.T."/>
            <person name="Grimwood J."/>
            <person name="Cattonaro F."/>
            <person name="Zuccolo A."/>
            <person name="Rossini L."/>
            <person name="Jenkins J."/>
            <person name="Vendramin E."/>
            <person name="Meisel L.A."/>
            <person name="Decroocq V."/>
            <person name="Sosinski B."/>
            <person name="Prochnik S."/>
            <person name="Mitros T."/>
            <person name="Policriti A."/>
            <person name="Cipriani G."/>
            <person name="Dondini L."/>
            <person name="Ficklin S."/>
            <person name="Goodstein D.M."/>
            <person name="Xuan P."/>
            <person name="Del Fabbro C."/>
            <person name="Aramini V."/>
            <person name="Copetti D."/>
            <person name="Gonzalez S."/>
            <person name="Horner D.S."/>
            <person name="Falchi R."/>
            <person name="Lucas S."/>
            <person name="Mica E."/>
            <person name="Maldonado J."/>
            <person name="Lazzari B."/>
            <person name="Bielenberg D."/>
            <person name="Pirona R."/>
            <person name="Miculan M."/>
            <person name="Barakat A."/>
            <person name="Testolin R."/>
            <person name="Stella A."/>
            <person name="Tartarini S."/>
            <person name="Tonutti P."/>
            <person name="Arus P."/>
            <person name="Orellana A."/>
            <person name="Wells C."/>
            <person name="Main D."/>
            <person name="Vizzotto G."/>
            <person name="Silva H."/>
            <person name="Salamini F."/>
            <person name="Schmutz J."/>
            <person name="Morgante M."/>
            <person name="Rokhsar D.S."/>
        </authorList>
    </citation>
    <scope>NUCLEOTIDE SEQUENCE [LARGE SCALE GENOMIC DNA]</scope>
    <source>
        <strain evidence="2">cv. Nemared</strain>
    </source>
</reference>
<name>M5Y5B2_PRUPE</name>
<protein>
    <submittedName>
        <fullName evidence="1">Uncharacterized protein</fullName>
    </submittedName>
</protein>
<dbReference type="Proteomes" id="UP000006882">
    <property type="component" value="Chromosome G1"/>
</dbReference>
<evidence type="ECO:0000313" key="1">
    <source>
        <dbReference type="EMBL" id="ONI32441.1"/>
    </source>
</evidence>
<organism evidence="1 2">
    <name type="scientific">Prunus persica</name>
    <name type="common">Peach</name>
    <name type="synonym">Amygdalus persica</name>
    <dbReference type="NCBI Taxonomy" id="3760"/>
    <lineage>
        <taxon>Eukaryota</taxon>
        <taxon>Viridiplantae</taxon>
        <taxon>Streptophyta</taxon>
        <taxon>Embryophyta</taxon>
        <taxon>Tracheophyta</taxon>
        <taxon>Spermatophyta</taxon>
        <taxon>Magnoliopsida</taxon>
        <taxon>eudicotyledons</taxon>
        <taxon>Gunneridae</taxon>
        <taxon>Pentapetalae</taxon>
        <taxon>rosids</taxon>
        <taxon>fabids</taxon>
        <taxon>Rosales</taxon>
        <taxon>Rosaceae</taxon>
        <taxon>Amygdaloideae</taxon>
        <taxon>Amygdaleae</taxon>
        <taxon>Prunus</taxon>
    </lineage>
</organism>
<dbReference type="HOGENOM" id="CLU_2077156_0_0_1"/>
<dbReference type="EMBL" id="CM007651">
    <property type="protein sequence ID" value="ONI32441.1"/>
    <property type="molecule type" value="Genomic_DNA"/>
</dbReference>
<sequence length="118" mass="13695">MHDRIDLLHILCCLLAKYFSTEQSVKNLCCCLTVLTAKLLSKVNQRETEQHKIWVCTHIRQNPEKKTRAGETRKRVTTPIIILLIFLLPQGTLVYVQPHTTTVRKVSNLIRFTNSKPR</sequence>
<keyword evidence="2" id="KW-1185">Reference proteome</keyword>